<evidence type="ECO:0000256" key="1">
    <source>
        <dbReference type="SAM" id="SignalP"/>
    </source>
</evidence>
<accession>A0ABP9GYE2</accession>
<organism evidence="2 3">
    <name type="scientific">Algibacter agarivorans</name>
    <dbReference type="NCBI Taxonomy" id="1109741"/>
    <lineage>
        <taxon>Bacteria</taxon>
        <taxon>Pseudomonadati</taxon>
        <taxon>Bacteroidota</taxon>
        <taxon>Flavobacteriia</taxon>
        <taxon>Flavobacteriales</taxon>
        <taxon>Flavobacteriaceae</taxon>
        <taxon>Algibacter</taxon>
    </lineage>
</organism>
<evidence type="ECO:0000313" key="3">
    <source>
        <dbReference type="Proteomes" id="UP001501302"/>
    </source>
</evidence>
<sequence length="556" mass="61701">MKKTIKALKLSIVFLLFISSFIACDKDFNIIDSDVLGKGNANFLTSIDTISISAYNKTLNAVQINNLASNLLGVFDDPAYGLTTASIVTQVTPTTFSPNFGVTPVIDSVVISIPYYSTATGVDGDGNTIYTLDSLYGNPDADIKLSIYQNKYFLRDFDPNTTDNSAQNYYSNAGSGKNSALNGSSTINFDDHIGELLLEKEFKPSATAIITTTGTGDDEVKTRSVPALRVVLENNTFWETTIINKQDHPELSNANNFKNYFRGLYFKVEETVVGDGNLFLVNLASANANIAIYYTSGETDARTQSTYALNFSGNRLNTFINDYNKVTFPVPNKDLGDEKLYLKGAEGSMAIVDLFGNEDANSNNTPDELEDFLKDYRQTDDKGDFIMDNTTGNFVLKRLINEAHLEIYEDQDIELGTYDADFHKYDRIYAYDTKNNAPTLDYQIDPTENAQNAFSSKIISLSQRDTITGQYKIRLTEHLNNILLRDSIYNTQIGLVLSTNVNYTTNAQILNSTDNVTAIPASALITPRGTILHGSNPNEQNKSKKIRLKIFYTEPN</sequence>
<evidence type="ECO:0000313" key="2">
    <source>
        <dbReference type="EMBL" id="GAA4954038.1"/>
    </source>
</evidence>
<dbReference type="InterPro" id="IPR025366">
    <property type="entry name" value="DUF4270"/>
</dbReference>
<name>A0ABP9GYE2_9FLAO</name>
<proteinExistence type="predicted"/>
<protein>
    <submittedName>
        <fullName evidence="2">DUF4270 domain-containing protein</fullName>
    </submittedName>
</protein>
<keyword evidence="1" id="KW-0732">Signal</keyword>
<dbReference type="RefSeq" id="WP_345193405.1">
    <property type="nucleotide sequence ID" value="NZ_BAABJJ010000043.1"/>
</dbReference>
<dbReference type="EMBL" id="BAABJJ010000043">
    <property type="protein sequence ID" value="GAA4954038.1"/>
    <property type="molecule type" value="Genomic_DNA"/>
</dbReference>
<feature type="signal peptide" evidence="1">
    <location>
        <begin position="1"/>
        <end position="25"/>
    </location>
</feature>
<gene>
    <name evidence="2" type="ORF">GCM10023314_29570</name>
</gene>
<dbReference type="Proteomes" id="UP001501302">
    <property type="component" value="Unassembled WGS sequence"/>
</dbReference>
<feature type="chain" id="PRO_5047241908" evidence="1">
    <location>
        <begin position="26"/>
        <end position="556"/>
    </location>
</feature>
<reference evidence="3" key="1">
    <citation type="journal article" date="2019" name="Int. J. Syst. Evol. Microbiol.">
        <title>The Global Catalogue of Microorganisms (GCM) 10K type strain sequencing project: providing services to taxonomists for standard genome sequencing and annotation.</title>
        <authorList>
            <consortium name="The Broad Institute Genomics Platform"/>
            <consortium name="The Broad Institute Genome Sequencing Center for Infectious Disease"/>
            <person name="Wu L."/>
            <person name="Ma J."/>
        </authorList>
    </citation>
    <scope>NUCLEOTIDE SEQUENCE [LARGE SCALE GENOMIC DNA]</scope>
    <source>
        <strain evidence="3">JCM 18285</strain>
    </source>
</reference>
<keyword evidence="3" id="KW-1185">Reference proteome</keyword>
<comment type="caution">
    <text evidence="2">The sequence shown here is derived from an EMBL/GenBank/DDBJ whole genome shotgun (WGS) entry which is preliminary data.</text>
</comment>
<dbReference type="PROSITE" id="PS51257">
    <property type="entry name" value="PROKAR_LIPOPROTEIN"/>
    <property type="match status" value="1"/>
</dbReference>
<dbReference type="Pfam" id="PF14092">
    <property type="entry name" value="DUF4270"/>
    <property type="match status" value="1"/>
</dbReference>